<evidence type="ECO:0000313" key="1">
    <source>
        <dbReference type="EnsemblPlants" id="Kaladp0008s0921.1.v1.1.CDS.1"/>
    </source>
</evidence>
<keyword evidence="2" id="KW-1185">Reference proteome</keyword>
<sequence>MLSHYHQHTYPCQLAFICLIFEEHFHMKGCKRYFKELPVSWLYLDFPFI</sequence>
<name>A0A7N0REK6_KALFE</name>
<reference evidence="1" key="1">
    <citation type="submission" date="2021-01" db="UniProtKB">
        <authorList>
            <consortium name="EnsemblPlants"/>
        </authorList>
    </citation>
    <scope>IDENTIFICATION</scope>
</reference>
<organism evidence="1 2">
    <name type="scientific">Kalanchoe fedtschenkoi</name>
    <name type="common">Lavender scallops</name>
    <name type="synonym">South American air plant</name>
    <dbReference type="NCBI Taxonomy" id="63787"/>
    <lineage>
        <taxon>Eukaryota</taxon>
        <taxon>Viridiplantae</taxon>
        <taxon>Streptophyta</taxon>
        <taxon>Embryophyta</taxon>
        <taxon>Tracheophyta</taxon>
        <taxon>Spermatophyta</taxon>
        <taxon>Magnoliopsida</taxon>
        <taxon>eudicotyledons</taxon>
        <taxon>Gunneridae</taxon>
        <taxon>Pentapetalae</taxon>
        <taxon>Saxifragales</taxon>
        <taxon>Crassulaceae</taxon>
        <taxon>Kalanchoe</taxon>
    </lineage>
</organism>
<dbReference type="Proteomes" id="UP000594263">
    <property type="component" value="Unplaced"/>
</dbReference>
<dbReference type="AlphaFoldDB" id="A0A7N0REK6"/>
<dbReference type="Gramene" id="Kaladp0008s0921.1.v1.1">
    <property type="protein sequence ID" value="Kaladp0008s0921.1.v1.1.CDS.1"/>
    <property type="gene ID" value="Kaladp0008s0921.v1.1"/>
</dbReference>
<accession>A0A7N0REK6</accession>
<dbReference type="Gramene" id="Kaladp0008s0921.2.v1.1">
    <property type="protein sequence ID" value="Kaladp0008s0921.2.v1.1.CDS.1"/>
    <property type="gene ID" value="Kaladp0008s0921.v1.1"/>
</dbReference>
<protein>
    <submittedName>
        <fullName evidence="1">Uncharacterized protein</fullName>
    </submittedName>
</protein>
<evidence type="ECO:0000313" key="2">
    <source>
        <dbReference type="Proteomes" id="UP000594263"/>
    </source>
</evidence>
<proteinExistence type="predicted"/>
<dbReference type="EnsemblPlants" id="Kaladp0008s0921.1.v1.1">
    <property type="protein sequence ID" value="Kaladp0008s0921.1.v1.1.CDS.1"/>
    <property type="gene ID" value="Kaladp0008s0921.v1.1"/>
</dbReference>
<dbReference type="EnsemblPlants" id="Kaladp0008s0921.2.v1.1">
    <property type="protein sequence ID" value="Kaladp0008s0921.2.v1.1.CDS.1"/>
    <property type="gene ID" value="Kaladp0008s0921.v1.1"/>
</dbReference>